<evidence type="ECO:0000256" key="4">
    <source>
        <dbReference type="ARBA" id="ARBA00023139"/>
    </source>
</evidence>
<dbReference type="Proteomes" id="UP000003882">
    <property type="component" value="Unassembled WGS sequence"/>
</dbReference>
<dbReference type="eggNOG" id="COG1653">
    <property type="taxonomic scope" value="Bacteria"/>
</dbReference>
<proteinExistence type="predicted"/>
<evidence type="ECO:0000256" key="3">
    <source>
        <dbReference type="ARBA" id="ARBA00023136"/>
    </source>
</evidence>
<dbReference type="InterPro" id="IPR018247">
    <property type="entry name" value="EF_Hand_1_Ca_BS"/>
</dbReference>
<organism evidence="7 8">
    <name type="scientific">Bifidobacterium catenulatum DSM 16992 = JCM 1194 = LMG 11043</name>
    <dbReference type="NCBI Taxonomy" id="566552"/>
    <lineage>
        <taxon>Bacteria</taxon>
        <taxon>Bacillati</taxon>
        <taxon>Actinomycetota</taxon>
        <taxon>Actinomycetes</taxon>
        <taxon>Bifidobacteriales</taxon>
        <taxon>Bifidobacteriaceae</taxon>
        <taxon>Bifidobacterium</taxon>
    </lineage>
</organism>
<keyword evidence="5" id="KW-0449">Lipoprotein</keyword>
<evidence type="ECO:0000256" key="2">
    <source>
        <dbReference type="ARBA" id="ARBA00022729"/>
    </source>
</evidence>
<keyword evidence="2 6" id="KW-0732">Signal</keyword>
<gene>
    <name evidence="7" type="ORF">BIFCAT_01476</name>
</gene>
<comment type="caution">
    <text evidence="7">The sequence shown here is derived from an EMBL/GenBank/DDBJ whole genome shotgun (WGS) entry which is preliminary data.</text>
</comment>
<dbReference type="Pfam" id="PF13416">
    <property type="entry name" value="SBP_bac_8"/>
    <property type="match status" value="1"/>
</dbReference>
<keyword evidence="4" id="KW-0564">Palmitate</keyword>
<sequence length="441" mass="49301">MEEIMKKLTRTIAAVSALAMSVGALSACGGSNVNADKGHVYFLSMKVEQQDQFKELAEKFTKKTGIQVDIATASSDTYEQSLKSELAKSEAPTLFDVDNNDFLNWTDYYADMSGTNIYKDQENPDYALKDGDTVGAVPYVMERYGIIYNKKLLQKYFDSSWASIKSVDSINNFKTLKTVADEIQAHKDEMGVKGAFTSAGFDTSSIKRFGDQLAHISVYYEYRDQGVTQMPATISDKYVSNFKNIFDLYINDATIPKTQLASATMDDANSEFALGEAVFLQNGSWGYSQIRDQEVADEDMGVLPIYMGVKGEENAGLTVSFLYFAMNKNASEKDQKATKQFLDYILNDDEARDIITNEAGFETPFKSYAKAGYQTKNPIHRANDAYAKADKYDIVIYPLPSTQWVLTLGNAMLEYAQETGTWDTVHDAFVDGWASEYKTTH</sequence>
<feature type="signal peptide" evidence="6">
    <location>
        <begin position="1"/>
        <end position="26"/>
    </location>
</feature>
<evidence type="ECO:0000313" key="7">
    <source>
        <dbReference type="EMBL" id="EEB21111.1"/>
    </source>
</evidence>
<dbReference type="PROSITE" id="PS51257">
    <property type="entry name" value="PROKAR_LIPOPROTEIN"/>
    <property type="match status" value="1"/>
</dbReference>
<evidence type="ECO:0000313" key="8">
    <source>
        <dbReference type="Proteomes" id="UP000003882"/>
    </source>
</evidence>
<protein>
    <submittedName>
        <fullName evidence="7">ABC transporter, solute-binding protein</fullName>
    </submittedName>
</protein>
<reference evidence="7 8" key="2">
    <citation type="submission" date="2008-10" db="EMBL/GenBank/DDBJ databases">
        <authorList>
            <person name="Fulton L."/>
            <person name="Clifton S."/>
            <person name="Fulton B."/>
            <person name="Xu J."/>
            <person name="Minx P."/>
            <person name="Pepin K.H."/>
            <person name="Johnson M."/>
            <person name="Bhonagiri V."/>
            <person name="Nash W.E."/>
            <person name="Mardis E.R."/>
            <person name="Wilson R.K."/>
        </authorList>
    </citation>
    <scope>NUCLEOTIDE SEQUENCE [LARGE SCALE GENOMIC DNA]</scope>
    <source>
        <strain evidence="7 8">DSM 16992</strain>
    </source>
</reference>
<accession>B6XW86</accession>
<reference evidence="7 8" key="1">
    <citation type="submission" date="2008-10" db="EMBL/GenBank/DDBJ databases">
        <title>Draft genome sequence of Bifidobacterium catenulatum (DSM 16992).</title>
        <authorList>
            <person name="Sudarsanam P."/>
            <person name="Ley R."/>
            <person name="Guruge J."/>
            <person name="Turnbaugh P.J."/>
            <person name="Mahowald M."/>
            <person name="Liep D."/>
            <person name="Gordon J."/>
        </authorList>
    </citation>
    <scope>NUCLEOTIDE SEQUENCE [LARGE SCALE GENOMIC DNA]</scope>
    <source>
        <strain evidence="7 8">DSM 16992</strain>
    </source>
</reference>
<dbReference type="Gene3D" id="3.40.190.10">
    <property type="entry name" value="Periplasmic binding protein-like II"/>
    <property type="match status" value="1"/>
</dbReference>
<evidence type="ECO:0000256" key="6">
    <source>
        <dbReference type="SAM" id="SignalP"/>
    </source>
</evidence>
<dbReference type="InterPro" id="IPR050490">
    <property type="entry name" value="Bact_solute-bd_prot1"/>
</dbReference>
<dbReference type="PROSITE" id="PS00018">
    <property type="entry name" value="EF_HAND_1"/>
    <property type="match status" value="1"/>
</dbReference>
<feature type="chain" id="PRO_5039482107" evidence="6">
    <location>
        <begin position="27"/>
        <end position="441"/>
    </location>
</feature>
<keyword evidence="3" id="KW-0472">Membrane</keyword>
<keyword evidence="1" id="KW-1003">Cell membrane</keyword>
<dbReference type="PANTHER" id="PTHR43649:SF33">
    <property type="entry name" value="POLYGALACTURONAN_RHAMNOGALACTURONAN-BINDING PROTEIN YTCQ"/>
    <property type="match status" value="1"/>
</dbReference>
<dbReference type="AlphaFoldDB" id="B6XW86"/>
<dbReference type="EMBL" id="ABXY01000021">
    <property type="protein sequence ID" value="EEB21111.1"/>
    <property type="molecule type" value="Genomic_DNA"/>
</dbReference>
<name>B6XW86_9BIFI</name>
<dbReference type="SUPFAM" id="SSF53850">
    <property type="entry name" value="Periplasmic binding protein-like II"/>
    <property type="match status" value="1"/>
</dbReference>
<dbReference type="PANTHER" id="PTHR43649">
    <property type="entry name" value="ARABINOSE-BINDING PROTEIN-RELATED"/>
    <property type="match status" value="1"/>
</dbReference>
<evidence type="ECO:0000256" key="1">
    <source>
        <dbReference type="ARBA" id="ARBA00022475"/>
    </source>
</evidence>
<dbReference type="InterPro" id="IPR006059">
    <property type="entry name" value="SBP"/>
</dbReference>
<evidence type="ECO:0000256" key="5">
    <source>
        <dbReference type="ARBA" id="ARBA00023288"/>
    </source>
</evidence>